<evidence type="ECO:0000313" key="1">
    <source>
        <dbReference type="EMBL" id="ACV12434.1"/>
    </source>
</evidence>
<protein>
    <submittedName>
        <fullName evidence="1">Uncharacterized protein</fullName>
    </submittedName>
</protein>
<organism evidence="1 2">
    <name type="scientific">Halorhabdus utahensis (strain DSM 12940 / JCM 11049 / AX-2)</name>
    <dbReference type="NCBI Taxonomy" id="519442"/>
    <lineage>
        <taxon>Archaea</taxon>
        <taxon>Methanobacteriati</taxon>
        <taxon>Methanobacteriota</taxon>
        <taxon>Stenosarchaea group</taxon>
        <taxon>Halobacteria</taxon>
        <taxon>Halobacteriales</taxon>
        <taxon>Haloarculaceae</taxon>
        <taxon>Halorhabdus</taxon>
    </lineage>
</organism>
<reference evidence="1 2" key="1">
    <citation type="journal article" date="2009" name="Stand. Genomic Sci.">
        <title>Complete genome sequence of Halorhabdus utahensis type strain (AX-2).</title>
        <authorList>
            <person name="Anderson I."/>
            <person name="Tindall B.J."/>
            <person name="Pomrenke H."/>
            <person name="Goker M."/>
            <person name="Lapidus A."/>
            <person name="Nolan M."/>
            <person name="Copeland A."/>
            <person name="Glavina Del Rio T."/>
            <person name="Chen F."/>
            <person name="Tice H."/>
            <person name="Cheng J.F."/>
            <person name="Lucas S."/>
            <person name="Chertkov O."/>
            <person name="Bruce D."/>
            <person name="Brettin T."/>
            <person name="Detter J.C."/>
            <person name="Han C."/>
            <person name="Goodwin L."/>
            <person name="Land M."/>
            <person name="Hauser L."/>
            <person name="Chang Y.J."/>
            <person name="Jeffries C.D."/>
            <person name="Pitluck S."/>
            <person name="Pati A."/>
            <person name="Mavromatis K."/>
            <person name="Ivanova N."/>
            <person name="Ovchinnikova G."/>
            <person name="Chen A."/>
            <person name="Palaniappan K."/>
            <person name="Chain P."/>
            <person name="Rohde M."/>
            <person name="Bristow J."/>
            <person name="Eisen J.A."/>
            <person name="Markowitz V."/>
            <person name="Hugenholtz P."/>
            <person name="Kyrpides N.C."/>
            <person name="Klenk H.P."/>
        </authorList>
    </citation>
    <scope>NUCLEOTIDE SEQUENCE [LARGE SCALE GENOMIC DNA]</scope>
    <source>
        <strain evidence="2">DSM 12940 / JCM 11049 / AX-2</strain>
    </source>
</reference>
<dbReference type="HOGENOM" id="CLU_2875006_0_0_2"/>
<dbReference type="GeneID" id="8384564"/>
<dbReference type="KEGG" id="hut:Huta_2267"/>
<sequence length="63" mass="6808">MNPDLPDDELTNSEDFERTLGRVLLSALAGDVDPRGSWVYRTDGAGPDLEVMVVELEGQSGSD</sequence>
<dbReference type="AlphaFoldDB" id="C7NV22"/>
<evidence type="ECO:0000313" key="2">
    <source>
        <dbReference type="Proteomes" id="UP000002071"/>
    </source>
</evidence>
<proteinExistence type="predicted"/>
<dbReference type="GeneID" id="79195671"/>
<dbReference type="RefSeq" id="WP_015790003.1">
    <property type="nucleotide sequence ID" value="NC_013158.1"/>
</dbReference>
<gene>
    <name evidence="1" type="ordered locus">Huta_2267</name>
</gene>
<dbReference type="EMBL" id="CP001687">
    <property type="protein sequence ID" value="ACV12434.1"/>
    <property type="molecule type" value="Genomic_DNA"/>
</dbReference>
<dbReference type="Proteomes" id="UP000002071">
    <property type="component" value="Chromosome"/>
</dbReference>
<dbReference type="OrthoDB" id="323960at2157"/>
<keyword evidence="2" id="KW-1185">Reference proteome</keyword>
<name>C7NV22_HALUD</name>
<accession>C7NV22</accession>
<dbReference type="STRING" id="519442.Huta_2267"/>
<dbReference type="eggNOG" id="arCOG10802">
    <property type="taxonomic scope" value="Archaea"/>
</dbReference>